<gene>
    <name evidence="2" type="ORF">METZ01_LOCUS251064</name>
</gene>
<proteinExistence type="predicted"/>
<dbReference type="PROSITE" id="PS50943">
    <property type="entry name" value="HTH_CROC1"/>
    <property type="match status" value="1"/>
</dbReference>
<sequence length="215" mass="25076">MNIKPKRAGHRLNKFIESLGISKVEFSRKTGLDYAHMHKITKGDGDPGFDTCTKISKAYPELSLTWLITGIGDMKNITREERNDIQRVRAWRDENSTDASAVLYLFKAEYSDHKFLSSELREKRVYDEQIIKRLKGILLELFIERRELWSHLYNKFKNDYSAEKDTEELTEEEVLDQMHGSPELKGLDEYIASFCALGNKSQSQEIVNEHLKTRK</sequence>
<dbReference type="SMART" id="SM00530">
    <property type="entry name" value="HTH_XRE"/>
    <property type="match status" value="1"/>
</dbReference>
<reference evidence="2" key="1">
    <citation type="submission" date="2018-05" db="EMBL/GenBank/DDBJ databases">
        <authorList>
            <person name="Lanie J.A."/>
            <person name="Ng W.-L."/>
            <person name="Kazmierczak K.M."/>
            <person name="Andrzejewski T.M."/>
            <person name="Davidsen T.M."/>
            <person name="Wayne K.J."/>
            <person name="Tettelin H."/>
            <person name="Glass J.I."/>
            <person name="Rusch D."/>
            <person name="Podicherti R."/>
            <person name="Tsui H.-C.T."/>
            <person name="Winkler M.E."/>
        </authorList>
    </citation>
    <scope>NUCLEOTIDE SEQUENCE</scope>
</reference>
<dbReference type="GO" id="GO:0003677">
    <property type="term" value="F:DNA binding"/>
    <property type="evidence" value="ECO:0007669"/>
    <property type="project" value="InterPro"/>
</dbReference>
<dbReference type="SUPFAM" id="SSF47413">
    <property type="entry name" value="lambda repressor-like DNA-binding domains"/>
    <property type="match status" value="1"/>
</dbReference>
<name>A0A382IEY1_9ZZZZ</name>
<dbReference type="AlphaFoldDB" id="A0A382IEY1"/>
<dbReference type="InterPro" id="IPR010982">
    <property type="entry name" value="Lambda_DNA-bd_dom_sf"/>
</dbReference>
<organism evidence="2">
    <name type="scientific">marine metagenome</name>
    <dbReference type="NCBI Taxonomy" id="408172"/>
    <lineage>
        <taxon>unclassified sequences</taxon>
        <taxon>metagenomes</taxon>
        <taxon>ecological metagenomes</taxon>
    </lineage>
</organism>
<dbReference type="Gene3D" id="1.10.260.40">
    <property type="entry name" value="lambda repressor-like DNA-binding domains"/>
    <property type="match status" value="1"/>
</dbReference>
<evidence type="ECO:0000313" key="2">
    <source>
        <dbReference type="EMBL" id="SVB98210.1"/>
    </source>
</evidence>
<protein>
    <recommendedName>
        <fullName evidence="1">HTH cro/C1-type domain-containing protein</fullName>
    </recommendedName>
</protein>
<dbReference type="InterPro" id="IPR001387">
    <property type="entry name" value="Cro/C1-type_HTH"/>
</dbReference>
<feature type="domain" description="HTH cro/C1-type" evidence="1">
    <location>
        <begin position="12"/>
        <end position="67"/>
    </location>
</feature>
<evidence type="ECO:0000259" key="1">
    <source>
        <dbReference type="PROSITE" id="PS50943"/>
    </source>
</evidence>
<dbReference type="EMBL" id="UINC01066980">
    <property type="protein sequence ID" value="SVB98210.1"/>
    <property type="molecule type" value="Genomic_DNA"/>
</dbReference>
<accession>A0A382IEY1</accession>